<protein>
    <recommendedName>
        <fullName evidence="1">Heterokaryon incompatibility domain-containing protein</fullName>
    </recommendedName>
</protein>
<dbReference type="OrthoDB" id="4179959at2759"/>
<dbReference type="PANTHER" id="PTHR33112">
    <property type="entry name" value="DOMAIN PROTEIN, PUTATIVE-RELATED"/>
    <property type="match status" value="1"/>
</dbReference>
<keyword evidence="3" id="KW-1185">Reference proteome</keyword>
<evidence type="ECO:0000313" key="3">
    <source>
        <dbReference type="Proteomes" id="UP000182235"/>
    </source>
</evidence>
<dbReference type="InterPro" id="IPR010730">
    <property type="entry name" value="HET"/>
</dbReference>
<dbReference type="VEuPathDB" id="FungiDB:AJ78_04385"/>
<dbReference type="STRING" id="1447872.A0A1J9QHF0"/>
<proteinExistence type="predicted"/>
<comment type="caution">
    <text evidence="2">The sequence shown here is derived from an EMBL/GenBank/DDBJ whole genome shotgun (WGS) entry which is preliminary data.</text>
</comment>
<sequence>MATKTPEDAMWTKFEQLQAKLPELLASGTLEPEEEIRIRTTLAGVLLQKYEVQRVPADLYSAINHLECAVPHLPKSTESRVKYLDQLSYMKMSAFSITYSMKDLDESILYSRQAKAEAEPTCPILYKIYHNLGYSLSHRAQLSRSHHADLDDAIVCGREVLRLAPRESVEYDTSHTNLAMRLQVRYIRDHKAEDIEEAFTILNRQLERYSPGTPQHGHSLLAKAEFAYQIFKRSHDPKDLDETLILFRDSLATLPENHEKRVEITRRVSELYEYKHQLSGDPSHLRRAAEYFRSIIKPMPLSYPMRADFMAHHLILLKNWVLSSNSVSEVQDTIEEAIRLRNQVPIGHAKRHSCGLSVGNILVRRYILSHELHDLVEVMKHAIETCHEFDNWQEKNGIAQRIDISPLRELLSCISKINGAPISTPATRKAHQKVYQFFCSIYKPEEPMLSLIKIQLEKKEDLNSLLEHVVSASQLSTTGNQEYVQNRALPEDTAVTNGTRRRQYRKPDNYHDVFTGLRHLAIDPASNRIVVQMEDIVNDLYGYSNQTPLSWTEFSDREDRLEREFFDREKREGKNPNPQLCRICRDVKPLIPKEGGGYTWNSELYLPMGNWHQLRCRKHCSICCLILSLIEIKPGICHPRLSEMDRDIQGTQFNIQKLPTGETMLGVEFGMRPVGSIRLVTPSNQADSVRQEWQKFPYSSQGQLVDPSKLSRWLSNCYDNHGRACNSPWGAEEDSSDIPLLLVDVQSYSLVYATSAEKYFTLSYVWGKVKMPMSMKSNLKGRLKKGSLLEERCNLPQTIKDAMSIVRSLGEKYLWVDVLCIVQDDADTKHRDIQHMDIVYGKSYATIAAMHGDDAAAGLPGILPNTRPEQVTKSIWISESSPTLEHDTASDCDAKEVILTTTPSPLSLVLETAKWDTRGWTLQEHLLSRRCIYFCSNYVYFQCNKETLCETTLEGTAELLGKPLDIPQPVASENVLADLKKTGLLPRNESVLRIFQIYKKLAERYTMRQLTIPSDILDAFSGIIAVLADHLRSRFISGLPAVALDLALLWTPVYPLSRRILSKSAPIGKDAGASFPSWSWTGWVGAVEYRLLSSIPIPQLSNCYTHHRGALRRIRGRNDIIDPTSLRELDEEQIIIAGPDLGPNVLQFWSDAVDTAYFQLSTTNAVHYLSKRDHAHTPGRQAVRRLEDRRGRHCGLVFDTGNDLVRRVFANNIKHIEGNPFGACELVAISKSADVDGNEAPPGLQRVEGEIDVFDKYSFPATGPGSCVVNTIVIEWDYEIGERITLAQIHLQAWEEARPKRRHIRLG</sequence>
<reference evidence="2 3" key="1">
    <citation type="submission" date="2015-07" db="EMBL/GenBank/DDBJ databases">
        <title>Emmonsia species relationships and genome sequence.</title>
        <authorList>
            <consortium name="The Broad Institute Genomics Platform"/>
            <person name="Cuomo C.A."/>
            <person name="Munoz J.F."/>
            <person name="Imamovic A."/>
            <person name="Priest M.E."/>
            <person name="Young S."/>
            <person name="Clay O.K."/>
            <person name="McEwen J.G."/>
        </authorList>
    </citation>
    <scope>NUCLEOTIDE SEQUENCE [LARGE SCALE GENOMIC DNA]</scope>
    <source>
        <strain evidence="2 3">UAMH 9510</strain>
    </source>
</reference>
<evidence type="ECO:0000259" key="1">
    <source>
        <dbReference type="Pfam" id="PF06985"/>
    </source>
</evidence>
<evidence type="ECO:0000313" key="2">
    <source>
        <dbReference type="EMBL" id="OJD15340.1"/>
    </source>
</evidence>
<organism evidence="2 3">
    <name type="scientific">Emergomyces pasteurianus Ep9510</name>
    <dbReference type="NCBI Taxonomy" id="1447872"/>
    <lineage>
        <taxon>Eukaryota</taxon>
        <taxon>Fungi</taxon>
        <taxon>Dikarya</taxon>
        <taxon>Ascomycota</taxon>
        <taxon>Pezizomycotina</taxon>
        <taxon>Eurotiomycetes</taxon>
        <taxon>Eurotiomycetidae</taxon>
        <taxon>Onygenales</taxon>
        <taxon>Ajellomycetaceae</taxon>
        <taxon>Emergomyces</taxon>
    </lineage>
</organism>
<dbReference type="Pfam" id="PF06985">
    <property type="entry name" value="HET"/>
    <property type="match status" value="1"/>
</dbReference>
<feature type="domain" description="Heterokaryon incompatibility" evidence="1">
    <location>
        <begin position="759"/>
        <end position="924"/>
    </location>
</feature>
<accession>A0A1J9QHF0</accession>
<dbReference type="PANTHER" id="PTHR33112:SF12">
    <property type="entry name" value="HETEROKARYON INCOMPATIBILITY DOMAIN-CONTAINING PROTEIN"/>
    <property type="match status" value="1"/>
</dbReference>
<gene>
    <name evidence="2" type="ORF">AJ78_04385</name>
</gene>
<dbReference type="InterPro" id="IPR011990">
    <property type="entry name" value="TPR-like_helical_dom_sf"/>
</dbReference>
<name>A0A1J9QHF0_9EURO</name>
<dbReference type="EMBL" id="LGRN01000162">
    <property type="protein sequence ID" value="OJD15340.1"/>
    <property type="molecule type" value="Genomic_DNA"/>
</dbReference>
<dbReference type="Gene3D" id="1.25.40.10">
    <property type="entry name" value="Tetratricopeptide repeat domain"/>
    <property type="match status" value="1"/>
</dbReference>
<dbReference type="Proteomes" id="UP000182235">
    <property type="component" value="Unassembled WGS sequence"/>
</dbReference>